<feature type="region of interest" description="Disordered" evidence="2">
    <location>
        <begin position="684"/>
        <end position="711"/>
    </location>
</feature>
<keyword evidence="1 5" id="KW-0378">Hydrolase</keyword>
<keyword evidence="5" id="KW-0347">Helicase</keyword>
<reference evidence="5 6" key="1">
    <citation type="journal article" date="2013" name="ISME J.">
        <title>Metabolic model for the filamentous 'Candidatus Microthrix parvicella' based on genomic and metagenomic analyses.</title>
        <authorList>
            <person name="Jon McIlroy S."/>
            <person name="Kristiansen R."/>
            <person name="Albertsen M."/>
            <person name="Michael Karst S."/>
            <person name="Rossetti S."/>
            <person name="Lund Nielsen J."/>
            <person name="Tandoi V."/>
            <person name="James Seviour R."/>
            <person name="Nielsen P.H."/>
        </authorList>
    </citation>
    <scope>NUCLEOTIDE SEQUENCE [LARGE SCALE GENOMIC DNA]</scope>
    <source>
        <strain evidence="5 6">RN1</strain>
    </source>
</reference>
<dbReference type="CDD" id="cd18012">
    <property type="entry name" value="DEXQc_arch_SWI2_SNF2"/>
    <property type="match status" value="1"/>
</dbReference>
<dbReference type="InterPro" id="IPR027417">
    <property type="entry name" value="P-loop_NTPase"/>
</dbReference>
<evidence type="ECO:0000256" key="2">
    <source>
        <dbReference type="SAM" id="MobiDB-lite"/>
    </source>
</evidence>
<dbReference type="Pfam" id="PF00271">
    <property type="entry name" value="Helicase_C"/>
    <property type="match status" value="1"/>
</dbReference>
<organism evidence="5 6">
    <name type="scientific">Candidatus Neomicrothrix parvicella RN1</name>
    <dbReference type="NCBI Taxonomy" id="1229780"/>
    <lineage>
        <taxon>Bacteria</taxon>
        <taxon>Bacillati</taxon>
        <taxon>Actinomycetota</taxon>
        <taxon>Acidimicrobiia</taxon>
        <taxon>Acidimicrobiales</taxon>
        <taxon>Microthrixaceae</taxon>
        <taxon>Candidatus Neomicrothrix</taxon>
    </lineage>
</organism>
<dbReference type="GO" id="GO:0005524">
    <property type="term" value="F:ATP binding"/>
    <property type="evidence" value="ECO:0007669"/>
    <property type="project" value="InterPro"/>
</dbReference>
<keyword evidence="5" id="KW-0067">ATP-binding</keyword>
<dbReference type="InterPro" id="IPR038718">
    <property type="entry name" value="SNF2-like_sf"/>
</dbReference>
<dbReference type="Pfam" id="PF00176">
    <property type="entry name" value="SNF2-rel_dom"/>
    <property type="match status" value="1"/>
</dbReference>
<dbReference type="Proteomes" id="UP000018291">
    <property type="component" value="Unassembled WGS sequence"/>
</dbReference>
<evidence type="ECO:0000259" key="4">
    <source>
        <dbReference type="PROSITE" id="PS51194"/>
    </source>
</evidence>
<protein>
    <submittedName>
        <fullName evidence="5">Putative Uncharacterized ATP-dependent helicase ywqA</fullName>
        <ecNumber evidence="5">3.6.4.-</ecNumber>
    </submittedName>
</protein>
<dbReference type="Gene3D" id="3.40.50.10810">
    <property type="entry name" value="Tandem AAA-ATPase domain"/>
    <property type="match status" value="1"/>
</dbReference>
<dbReference type="PROSITE" id="PS51194">
    <property type="entry name" value="HELICASE_CTER"/>
    <property type="match status" value="1"/>
</dbReference>
<feature type="region of interest" description="Disordered" evidence="2">
    <location>
        <begin position="1"/>
        <end position="30"/>
    </location>
</feature>
<accession>R4Z4D8</accession>
<keyword evidence="5" id="KW-0547">Nucleotide-binding</keyword>
<evidence type="ECO:0000256" key="1">
    <source>
        <dbReference type="ARBA" id="ARBA00022801"/>
    </source>
</evidence>
<feature type="domain" description="Helicase C-terminal" evidence="4">
    <location>
        <begin position="758"/>
        <end position="916"/>
    </location>
</feature>
<dbReference type="InterPro" id="IPR049730">
    <property type="entry name" value="SNF2/RAD54-like_C"/>
</dbReference>
<evidence type="ECO:0000259" key="3">
    <source>
        <dbReference type="PROSITE" id="PS51192"/>
    </source>
</evidence>
<dbReference type="SMART" id="SM00490">
    <property type="entry name" value="HELICc"/>
    <property type="match status" value="1"/>
</dbReference>
<dbReference type="SMART" id="SM00487">
    <property type="entry name" value="DEXDc"/>
    <property type="match status" value="1"/>
</dbReference>
<dbReference type="SUPFAM" id="SSF52540">
    <property type="entry name" value="P-loop containing nucleoside triphosphate hydrolases"/>
    <property type="match status" value="2"/>
</dbReference>
<dbReference type="GO" id="GO:0016787">
    <property type="term" value="F:hydrolase activity"/>
    <property type="evidence" value="ECO:0007669"/>
    <property type="project" value="UniProtKB-KW"/>
</dbReference>
<dbReference type="HOGENOM" id="CLU_000315_21_8_11"/>
<dbReference type="PANTHER" id="PTHR10799">
    <property type="entry name" value="SNF2/RAD54 HELICASE FAMILY"/>
    <property type="match status" value="1"/>
</dbReference>
<dbReference type="PROSITE" id="PS51192">
    <property type="entry name" value="HELICASE_ATP_BIND_1"/>
    <property type="match status" value="1"/>
</dbReference>
<name>R4Z4D8_9ACTN</name>
<dbReference type="InterPro" id="IPR000330">
    <property type="entry name" value="SNF2_N"/>
</dbReference>
<keyword evidence="6" id="KW-1185">Reference proteome</keyword>
<sequence length="927" mass="99228">MATKATGSHGDDDPNPGGKVSVGDGPLKPNDERVAAVARSLVDAGRFVPALEAGPNGGGLATWWPLPGVGDRNMIAALVLEDSMEGHAAAASALARATDLEVRRRLAAGGHALVPPRPGRRTVPHAWIEALGRPDPALPSGIDPERVAALANRIDEWIATGADRATRVRLAIRVHEPPTGARGNAATAWRLELLAQDSEETSLLISLADLWDDRSVFGPDGITELLGQLGRAVRLAPELAPVLDEAAPTELSVDTAAVLAIAERVEPLAEVGVAVLLPSWWTTRPKLGLRAKAASPPGVVTQSGFGLETLVSFRWEAALGTLKLTKADLKRLEAAAAAKSELVRIRGQWVQVDPDRVAALVAAVGTEGQADATELLRAHLGLSSLDAPDGIEVDGVTATGWLGELLDDALAGTVTPVEHPPGFQGTLRPYQQRGVGWLAFLGRLGLGACLADDMGLGKTAQLIATVLADPVPGPTLVIAPVSVLGNWQREIGRFAPELSVLLHHGGGRHDDSVSFAKRAAAVDVVLTTYSLVARDADHLAEVAWGRLALDEAQQVKNPRTKAAKAVAAIPATRRIALTGTPVENRLAELWSLMNVLNPGLLGTLTSFTKRFAGPIERDGDEETTALLRRITGPFVLRRLKSDRSIIDDLPDKIEQTELCTLTHEQATLYQAVVDELLEAVDELDKRLDRPNRPTKPGRRHQAGGTPGQATDADDAIARRGLVLAGITKLKQICNHPAHFLGDGSALGDRSGKLNRTEELLDEIIDVGDKVLCFTQYTAWGDLLAEHFARRYGIEPLWLHGGVQRKRRDEMLTAFEDLDGPPIFLLSLKAGGTGLNLTAASHVIHLDRWWNPAIEDQATDRAYRIGQRRAVDVHKLVSMGTIEERIDAMINDKRALAKAVVGTGEGWVTELSTEDLRGVISLRDREVG</sequence>
<dbReference type="RefSeq" id="WP_012227860.1">
    <property type="nucleotide sequence ID" value="NZ_HG422565.1"/>
</dbReference>
<evidence type="ECO:0000313" key="5">
    <source>
        <dbReference type="EMBL" id="CCM64166.1"/>
    </source>
</evidence>
<feature type="domain" description="Helicase ATP-binding" evidence="3">
    <location>
        <begin position="439"/>
        <end position="599"/>
    </location>
</feature>
<dbReference type="GO" id="GO:0004386">
    <property type="term" value="F:helicase activity"/>
    <property type="evidence" value="ECO:0007669"/>
    <property type="project" value="UniProtKB-KW"/>
</dbReference>
<comment type="caution">
    <text evidence="5">The sequence shown here is derived from an EMBL/GenBank/DDBJ whole genome shotgun (WGS) entry which is preliminary data.</text>
</comment>
<dbReference type="EC" id="3.6.4.-" evidence="5"/>
<dbReference type="EMBL" id="CANL01000029">
    <property type="protein sequence ID" value="CCM64166.1"/>
    <property type="molecule type" value="Genomic_DNA"/>
</dbReference>
<dbReference type="InterPro" id="IPR001650">
    <property type="entry name" value="Helicase_C-like"/>
</dbReference>
<dbReference type="Pfam" id="PF12419">
    <property type="entry name" value="DUF3670"/>
    <property type="match status" value="1"/>
</dbReference>
<dbReference type="eggNOG" id="COG0553">
    <property type="taxonomic scope" value="Bacteria"/>
</dbReference>
<gene>
    <name evidence="5" type="ORF">BN381_350026</name>
</gene>
<dbReference type="InterPro" id="IPR014001">
    <property type="entry name" value="Helicase_ATP-bd"/>
</dbReference>
<dbReference type="AlphaFoldDB" id="R4Z4D8"/>
<evidence type="ECO:0000313" key="6">
    <source>
        <dbReference type="Proteomes" id="UP000018291"/>
    </source>
</evidence>
<proteinExistence type="predicted"/>
<dbReference type="CDD" id="cd18793">
    <property type="entry name" value="SF2_C_SNF"/>
    <property type="match status" value="1"/>
</dbReference>
<dbReference type="InterPro" id="IPR022138">
    <property type="entry name" value="DUF3670"/>
</dbReference>
<dbReference type="Gene3D" id="3.40.50.300">
    <property type="entry name" value="P-loop containing nucleotide triphosphate hydrolases"/>
    <property type="match status" value="1"/>
</dbReference>
<dbReference type="STRING" id="1229780.BN381_350026"/>